<name>A0A5M8PQZ2_9LECA</name>
<feature type="region of interest" description="Disordered" evidence="1">
    <location>
        <begin position="305"/>
        <end position="328"/>
    </location>
</feature>
<accession>A0A5M8PQZ2</accession>
<gene>
    <name evidence="2" type="ORF">FRX48_04109</name>
</gene>
<dbReference type="AlphaFoldDB" id="A0A5M8PQZ2"/>
<feature type="region of interest" description="Disordered" evidence="1">
    <location>
        <begin position="144"/>
        <end position="172"/>
    </location>
</feature>
<protein>
    <submittedName>
        <fullName evidence="2">Uncharacterized protein</fullName>
    </submittedName>
</protein>
<organism evidence="2 3">
    <name type="scientific">Lasallia pustulata</name>
    <dbReference type="NCBI Taxonomy" id="136370"/>
    <lineage>
        <taxon>Eukaryota</taxon>
        <taxon>Fungi</taxon>
        <taxon>Dikarya</taxon>
        <taxon>Ascomycota</taxon>
        <taxon>Pezizomycotina</taxon>
        <taxon>Lecanoromycetes</taxon>
        <taxon>OSLEUM clade</taxon>
        <taxon>Umbilicariomycetidae</taxon>
        <taxon>Umbilicariales</taxon>
        <taxon>Umbilicariaceae</taxon>
        <taxon>Lasallia</taxon>
    </lineage>
</organism>
<dbReference type="Proteomes" id="UP000324767">
    <property type="component" value="Unassembled WGS sequence"/>
</dbReference>
<evidence type="ECO:0000313" key="2">
    <source>
        <dbReference type="EMBL" id="KAA6411959.1"/>
    </source>
</evidence>
<reference evidence="2 3" key="1">
    <citation type="submission" date="2019-09" db="EMBL/GenBank/DDBJ databases">
        <title>The hologenome of the rock-dwelling lichen Lasallia pustulata.</title>
        <authorList>
            <person name="Greshake Tzovaras B."/>
            <person name="Segers F."/>
            <person name="Bicker A."/>
            <person name="Dal Grande F."/>
            <person name="Otte J."/>
            <person name="Hankeln T."/>
            <person name="Schmitt I."/>
            <person name="Ebersberger I."/>
        </authorList>
    </citation>
    <scope>NUCLEOTIDE SEQUENCE [LARGE SCALE GENOMIC DNA]</scope>
    <source>
        <strain evidence="2">A1-1</strain>
    </source>
</reference>
<evidence type="ECO:0000256" key="1">
    <source>
        <dbReference type="SAM" id="MobiDB-lite"/>
    </source>
</evidence>
<proteinExistence type="predicted"/>
<comment type="caution">
    <text evidence="2">The sequence shown here is derived from an EMBL/GenBank/DDBJ whole genome shotgun (WGS) entry which is preliminary data.</text>
</comment>
<dbReference type="OrthoDB" id="5552418at2759"/>
<sequence length="524" mass="58186">MTHRLCSRRLIEKSINICCFRGPRWSCFPARGVTQVSRPLLVLSGAFSDSASGARAICYDSVTCASADGLPYHHSLERWPPLPQSLTGHPSTIEKLALYATPPLTPSAHRIPVFDTPLREAHWDRLRGMEGDERQRRQYDQANYPSARGFGQPPRGVPSSSSSSGSNVPDRFGQSQLLATRPEMSAPPAVPGPAAQALAYGYTQGQQYAAQPLHGSSLQYTPDFSPPDPQRQQQFPQYASNMMYNVPSQTQQQSPYESVSQYQPRQSAAIEVLSTQFGVPQYFNPSEPTSAAGPAVPQQYASGQFQQPMSYPPQQASLARSTNPSPYQSSMADFAQPIASEVLEPQELALDSSSYDDAYNQYQNALKLTFENTRSGRLIEAGQSLLKISEWLLGHAVELGLVRDEQELHRDRIKLWNEFNTCWLAVLQRQKENTQEMLDTGQPPRPPQSILQEDFLERMGRELVRLCDTMERHGLVDYQMGVWEEEIIHVLIECLDLLEGDDEDAPVAAASTQVGPSAMGPGSR</sequence>
<dbReference type="EMBL" id="VXIT01000006">
    <property type="protein sequence ID" value="KAA6411959.1"/>
    <property type="molecule type" value="Genomic_DNA"/>
</dbReference>
<evidence type="ECO:0000313" key="3">
    <source>
        <dbReference type="Proteomes" id="UP000324767"/>
    </source>
</evidence>